<dbReference type="AlphaFoldDB" id="A0A851GHJ2"/>
<dbReference type="Proteomes" id="UP000557872">
    <property type="component" value="Unassembled WGS sequence"/>
</dbReference>
<evidence type="ECO:0000256" key="7">
    <source>
        <dbReference type="RuleBase" id="RU003879"/>
    </source>
</evidence>
<sequence>MRRRHRRGKRSKEESPEVSMSPLIDCVFLLLVFFLATTMLKKKEKQIPVNMPDMNLSSSKEPTPEIQVVAMGPRGNFYTLGARQTNIGRVTYKKIRQTLPDYLTELGAVHPAGAPIRLDVPRETRFALIVELLDLFQEKQFDNVSLRLLDEQSSKKMLRYSN</sequence>
<evidence type="ECO:0000256" key="5">
    <source>
        <dbReference type="ARBA" id="ARBA00022989"/>
    </source>
</evidence>
<dbReference type="GO" id="GO:0005886">
    <property type="term" value="C:plasma membrane"/>
    <property type="evidence" value="ECO:0007669"/>
    <property type="project" value="UniProtKB-SubCell"/>
</dbReference>
<dbReference type="PANTHER" id="PTHR30558:SF3">
    <property type="entry name" value="BIOPOLYMER TRANSPORT PROTEIN EXBD-RELATED"/>
    <property type="match status" value="1"/>
</dbReference>
<dbReference type="InterPro" id="IPR003400">
    <property type="entry name" value="ExbD"/>
</dbReference>
<evidence type="ECO:0000313" key="10">
    <source>
        <dbReference type="Proteomes" id="UP000557872"/>
    </source>
</evidence>
<name>A0A851GHJ2_9BACT</name>
<proteinExistence type="inferred from homology"/>
<keyword evidence="6 8" id="KW-0472">Membrane</keyword>
<accession>A0A851GHJ2</accession>
<keyword evidence="7" id="KW-0653">Protein transport</keyword>
<evidence type="ECO:0000256" key="6">
    <source>
        <dbReference type="ARBA" id="ARBA00023136"/>
    </source>
</evidence>
<reference evidence="9 10" key="1">
    <citation type="submission" date="2020-07" db="EMBL/GenBank/DDBJ databases">
        <title>Roseicoccus Jingziensis gen. nov., sp. nov., isolated from coastal seawater.</title>
        <authorList>
            <person name="Feng X."/>
        </authorList>
    </citation>
    <scope>NUCLEOTIDE SEQUENCE [LARGE SCALE GENOMIC DNA]</scope>
    <source>
        <strain evidence="9 10">N1E253</strain>
    </source>
</reference>
<evidence type="ECO:0000256" key="1">
    <source>
        <dbReference type="ARBA" id="ARBA00004162"/>
    </source>
</evidence>
<dbReference type="PANTHER" id="PTHR30558">
    <property type="entry name" value="EXBD MEMBRANE COMPONENT OF PMF-DRIVEN MACROMOLECULE IMPORT SYSTEM"/>
    <property type="match status" value="1"/>
</dbReference>
<organism evidence="9 10">
    <name type="scientific">Oceaniferula marina</name>
    <dbReference type="NCBI Taxonomy" id="2748318"/>
    <lineage>
        <taxon>Bacteria</taxon>
        <taxon>Pseudomonadati</taxon>
        <taxon>Verrucomicrobiota</taxon>
        <taxon>Verrucomicrobiia</taxon>
        <taxon>Verrucomicrobiales</taxon>
        <taxon>Verrucomicrobiaceae</taxon>
        <taxon>Oceaniferula</taxon>
    </lineage>
</organism>
<keyword evidence="7" id="KW-0813">Transport</keyword>
<protein>
    <submittedName>
        <fullName evidence="9">Biopolymer transporter ExbD</fullName>
    </submittedName>
</protein>
<evidence type="ECO:0000256" key="2">
    <source>
        <dbReference type="ARBA" id="ARBA00005811"/>
    </source>
</evidence>
<keyword evidence="10" id="KW-1185">Reference proteome</keyword>
<comment type="similarity">
    <text evidence="2 7">Belongs to the ExbD/TolR family.</text>
</comment>
<keyword evidence="5 8" id="KW-1133">Transmembrane helix</keyword>
<dbReference type="GO" id="GO:0022857">
    <property type="term" value="F:transmembrane transporter activity"/>
    <property type="evidence" value="ECO:0007669"/>
    <property type="project" value="InterPro"/>
</dbReference>
<keyword evidence="4 7" id="KW-0812">Transmembrane</keyword>
<comment type="subcellular location">
    <subcellularLocation>
        <location evidence="1">Cell membrane</location>
        <topology evidence="1">Single-pass membrane protein</topology>
    </subcellularLocation>
    <subcellularLocation>
        <location evidence="7">Cell membrane</location>
        <topology evidence="7">Single-pass type II membrane protein</topology>
    </subcellularLocation>
</comment>
<keyword evidence="3" id="KW-1003">Cell membrane</keyword>
<evidence type="ECO:0000313" key="9">
    <source>
        <dbReference type="EMBL" id="NWK56669.1"/>
    </source>
</evidence>
<evidence type="ECO:0000256" key="8">
    <source>
        <dbReference type="SAM" id="Phobius"/>
    </source>
</evidence>
<evidence type="ECO:0000256" key="4">
    <source>
        <dbReference type="ARBA" id="ARBA00022692"/>
    </source>
</evidence>
<dbReference type="GO" id="GO:0015031">
    <property type="term" value="P:protein transport"/>
    <property type="evidence" value="ECO:0007669"/>
    <property type="project" value="UniProtKB-KW"/>
</dbReference>
<gene>
    <name evidence="9" type="ORF">HW115_13685</name>
</gene>
<dbReference type="EMBL" id="JACBAZ010000005">
    <property type="protein sequence ID" value="NWK56669.1"/>
    <property type="molecule type" value="Genomic_DNA"/>
</dbReference>
<dbReference type="RefSeq" id="WP_178933469.1">
    <property type="nucleotide sequence ID" value="NZ_JACBAZ010000005.1"/>
</dbReference>
<dbReference type="Pfam" id="PF02472">
    <property type="entry name" value="ExbD"/>
    <property type="match status" value="1"/>
</dbReference>
<evidence type="ECO:0000256" key="3">
    <source>
        <dbReference type="ARBA" id="ARBA00022475"/>
    </source>
</evidence>
<feature type="transmembrane region" description="Helical" evidence="8">
    <location>
        <begin position="21"/>
        <end position="40"/>
    </location>
</feature>
<comment type="caution">
    <text evidence="9">The sequence shown here is derived from an EMBL/GenBank/DDBJ whole genome shotgun (WGS) entry which is preliminary data.</text>
</comment>